<organism evidence="8 9">
    <name type="scientific">Paenibacillus mendelii</name>
    <dbReference type="NCBI Taxonomy" id="206163"/>
    <lineage>
        <taxon>Bacteria</taxon>
        <taxon>Bacillati</taxon>
        <taxon>Bacillota</taxon>
        <taxon>Bacilli</taxon>
        <taxon>Bacillales</taxon>
        <taxon>Paenibacillaceae</taxon>
        <taxon>Paenibacillus</taxon>
    </lineage>
</organism>
<proteinExistence type="inferred from homology"/>
<comment type="caution">
    <text evidence="8">The sequence shown here is derived from an EMBL/GenBank/DDBJ whole genome shotgun (WGS) entry which is preliminary data.</text>
</comment>
<evidence type="ECO:0000313" key="9">
    <source>
        <dbReference type="Proteomes" id="UP001589818"/>
    </source>
</evidence>
<sequence length="148" mass="16462">MKLLQHSFVRFIIVGVLNTLIGLSVIFICLNMAGLGYWPSTIIGNAVGAVNSYVMNKRFTFQSKASVSSTLWRFMLVTVICYITAYWISAEAARRLITPVFPQAGETALNNAAALLGSGLYTVLNYIGQKKLTFGKKQERTIEWESEQ</sequence>
<name>A0ABV6J9C3_9BACL</name>
<keyword evidence="9" id="KW-1185">Reference proteome</keyword>
<accession>A0ABV6J9C3</accession>
<evidence type="ECO:0000256" key="1">
    <source>
        <dbReference type="ARBA" id="ARBA00004141"/>
    </source>
</evidence>
<keyword evidence="3 6" id="KW-0812">Transmembrane</keyword>
<evidence type="ECO:0000313" key="8">
    <source>
        <dbReference type="EMBL" id="MFC0392137.1"/>
    </source>
</evidence>
<keyword evidence="4 6" id="KW-1133">Transmembrane helix</keyword>
<feature type="domain" description="GtrA/DPMS transmembrane" evidence="7">
    <location>
        <begin position="10"/>
        <end position="134"/>
    </location>
</feature>
<feature type="transmembrane region" description="Helical" evidence="6">
    <location>
        <begin position="36"/>
        <end position="55"/>
    </location>
</feature>
<gene>
    <name evidence="8" type="ORF">ACFFJ8_12270</name>
</gene>
<protein>
    <submittedName>
        <fullName evidence="8">GtrA family protein</fullName>
    </submittedName>
</protein>
<evidence type="ECO:0000256" key="3">
    <source>
        <dbReference type="ARBA" id="ARBA00022692"/>
    </source>
</evidence>
<evidence type="ECO:0000256" key="2">
    <source>
        <dbReference type="ARBA" id="ARBA00009399"/>
    </source>
</evidence>
<feature type="transmembrane region" description="Helical" evidence="6">
    <location>
        <begin position="7"/>
        <end position="30"/>
    </location>
</feature>
<comment type="subcellular location">
    <subcellularLocation>
        <location evidence="1">Membrane</location>
        <topology evidence="1">Multi-pass membrane protein</topology>
    </subcellularLocation>
</comment>
<dbReference type="EMBL" id="JBHLVF010000017">
    <property type="protein sequence ID" value="MFC0392137.1"/>
    <property type="molecule type" value="Genomic_DNA"/>
</dbReference>
<dbReference type="Pfam" id="PF04138">
    <property type="entry name" value="GtrA_DPMS_TM"/>
    <property type="match status" value="1"/>
</dbReference>
<feature type="transmembrane region" description="Helical" evidence="6">
    <location>
        <begin position="67"/>
        <end position="88"/>
    </location>
</feature>
<evidence type="ECO:0000259" key="7">
    <source>
        <dbReference type="Pfam" id="PF04138"/>
    </source>
</evidence>
<evidence type="ECO:0000256" key="4">
    <source>
        <dbReference type="ARBA" id="ARBA00022989"/>
    </source>
</evidence>
<feature type="transmembrane region" description="Helical" evidence="6">
    <location>
        <begin position="108"/>
        <end position="127"/>
    </location>
</feature>
<reference evidence="8 9" key="1">
    <citation type="submission" date="2024-09" db="EMBL/GenBank/DDBJ databases">
        <authorList>
            <person name="Sun Q."/>
            <person name="Mori K."/>
        </authorList>
    </citation>
    <scope>NUCLEOTIDE SEQUENCE [LARGE SCALE GENOMIC DNA]</scope>
    <source>
        <strain evidence="8 9">CCM 4839</strain>
    </source>
</reference>
<dbReference type="InterPro" id="IPR007267">
    <property type="entry name" value="GtrA_DPMS_TM"/>
</dbReference>
<comment type="similarity">
    <text evidence="2">Belongs to the GtrA family.</text>
</comment>
<dbReference type="Proteomes" id="UP001589818">
    <property type="component" value="Unassembled WGS sequence"/>
</dbReference>
<evidence type="ECO:0000256" key="5">
    <source>
        <dbReference type="ARBA" id="ARBA00023136"/>
    </source>
</evidence>
<evidence type="ECO:0000256" key="6">
    <source>
        <dbReference type="SAM" id="Phobius"/>
    </source>
</evidence>
<dbReference type="PANTHER" id="PTHR38459:SF1">
    <property type="entry name" value="PROPHAGE BACTOPRENOL-LINKED GLUCOSE TRANSLOCASE HOMOLOG"/>
    <property type="match status" value="1"/>
</dbReference>
<dbReference type="PANTHER" id="PTHR38459">
    <property type="entry name" value="PROPHAGE BACTOPRENOL-LINKED GLUCOSE TRANSLOCASE HOMOLOG"/>
    <property type="match status" value="1"/>
</dbReference>
<dbReference type="InterPro" id="IPR051401">
    <property type="entry name" value="GtrA_CellWall_Glycosyl"/>
</dbReference>
<keyword evidence="5 6" id="KW-0472">Membrane</keyword>
<dbReference type="RefSeq" id="WP_204819255.1">
    <property type="nucleotide sequence ID" value="NZ_JANHOF010000003.1"/>
</dbReference>